<evidence type="ECO:0000256" key="7">
    <source>
        <dbReference type="ARBA" id="ARBA00022964"/>
    </source>
</evidence>
<keyword evidence="5" id="KW-0479">Metal-binding</keyword>
<dbReference type="InterPro" id="IPR050411">
    <property type="entry name" value="AlphaKG_dependent_hydroxylases"/>
</dbReference>
<keyword evidence="8" id="KW-0560">Oxidoreductase</keyword>
<evidence type="ECO:0000259" key="10">
    <source>
        <dbReference type="Pfam" id="PF02668"/>
    </source>
</evidence>
<evidence type="ECO:0000256" key="6">
    <source>
        <dbReference type="ARBA" id="ARBA00022873"/>
    </source>
</evidence>
<feature type="domain" description="TauD/TfdA-like" evidence="10">
    <location>
        <begin position="125"/>
        <end position="380"/>
    </location>
</feature>
<evidence type="ECO:0000313" key="12">
    <source>
        <dbReference type="EMBL" id="JAS32448.1"/>
    </source>
</evidence>
<keyword evidence="9" id="KW-0408">Iron</keyword>
<organism evidence="12">
    <name type="scientific">Clastoptera arizonana</name>
    <name type="common">Arizona spittle bug</name>
    <dbReference type="NCBI Taxonomy" id="38151"/>
    <lineage>
        <taxon>Eukaryota</taxon>
        <taxon>Metazoa</taxon>
        <taxon>Ecdysozoa</taxon>
        <taxon>Arthropoda</taxon>
        <taxon>Hexapoda</taxon>
        <taxon>Insecta</taxon>
        <taxon>Pterygota</taxon>
        <taxon>Neoptera</taxon>
        <taxon>Paraneoptera</taxon>
        <taxon>Hemiptera</taxon>
        <taxon>Auchenorrhyncha</taxon>
        <taxon>Cercopoidea</taxon>
        <taxon>Clastopteridae</taxon>
        <taxon>Clastoptera</taxon>
    </lineage>
</organism>
<gene>
    <name evidence="12" type="ORF">g.3267</name>
</gene>
<comment type="cofactor">
    <cofactor evidence="2">
        <name>L-ascorbate</name>
        <dbReference type="ChEBI" id="CHEBI:38290"/>
    </cofactor>
</comment>
<evidence type="ECO:0000256" key="8">
    <source>
        <dbReference type="ARBA" id="ARBA00023002"/>
    </source>
</evidence>
<dbReference type="PANTHER" id="PTHR10696:SF33">
    <property type="entry name" value="GAMMA-BUTYROBETAINE DIOXYGENASE"/>
    <property type="match status" value="1"/>
</dbReference>
<dbReference type="FunFam" id="3.60.130.10:FF:000001">
    <property type="entry name" value="Trimethyllysine dioxygenase, mitochondrial"/>
    <property type="match status" value="1"/>
</dbReference>
<proteinExistence type="inferred from homology"/>
<sequence>MFKLQSLRVRLKNELKRFAWTTQIIGENISVQDNEIQEEYRFPYIWLRDNCQCSECFHTPSKSRIINAEHFDFDIKPQEIEVLESRLKVKWSDNHLSYFTISWLKNHRFSSKHQKYWLHNVYRPCPQPWRANEFSRILQRFNYNDVLKREDTLLSWLESLAIWGVALIKDAGVKENTLLGLCNRVAFVKHTQYGNIFGVKAKPGTSNVAYLSGPLQLHTDLPYYEYKPGVLMLHCLIQASENGGENQLSDGLAVCTDLKQNFPNDYKILANTPVDWSDIVEEDNKQYYSLYRAPVISENPNGDLVRINFSQPQRDSHFNIPLEQIIPWYKAYKRLVQTLHNPKYKVFHRLKQGDILTFDNLRLPHGRSSYDGERYLQGCYMDWDHVYSKMRILKTIAQNNQS</sequence>
<dbReference type="InterPro" id="IPR038492">
    <property type="entry name" value="GBBH-like_N_sf"/>
</dbReference>
<comment type="cofactor">
    <cofactor evidence="1">
        <name>Fe(2+)</name>
        <dbReference type="ChEBI" id="CHEBI:29033"/>
    </cofactor>
</comment>
<keyword evidence="7" id="KW-0223">Dioxygenase</keyword>
<dbReference type="InterPro" id="IPR003819">
    <property type="entry name" value="TauD/TfdA-like"/>
</dbReference>
<dbReference type="AlphaFoldDB" id="A0A1B6E3F2"/>
<dbReference type="UniPathway" id="UPA00118"/>
<dbReference type="CDD" id="cd00250">
    <property type="entry name" value="CAS_like"/>
    <property type="match status" value="1"/>
</dbReference>
<dbReference type="FunFam" id="3.30.2020.30:FF:000002">
    <property type="entry name" value="Putative gamma-butyrobetaine dioxygenase"/>
    <property type="match status" value="1"/>
</dbReference>
<evidence type="ECO:0000256" key="3">
    <source>
        <dbReference type="ARBA" id="ARBA00005022"/>
    </source>
</evidence>
<dbReference type="GO" id="GO:0016706">
    <property type="term" value="F:2-oxoglutarate-dependent dioxygenase activity"/>
    <property type="evidence" value="ECO:0007669"/>
    <property type="project" value="UniProtKB-ARBA"/>
</dbReference>
<evidence type="ECO:0000259" key="11">
    <source>
        <dbReference type="Pfam" id="PF06155"/>
    </source>
</evidence>
<accession>A0A1B6E3F2</accession>
<dbReference type="SUPFAM" id="SSF51197">
    <property type="entry name" value="Clavaminate synthase-like"/>
    <property type="match status" value="1"/>
</dbReference>
<dbReference type="Pfam" id="PF06155">
    <property type="entry name" value="GBBH-like_N"/>
    <property type="match status" value="1"/>
</dbReference>
<reference evidence="12" key="1">
    <citation type="submission" date="2015-12" db="EMBL/GenBank/DDBJ databases">
        <title>De novo transcriptome assembly of four potential Pierce s Disease insect vectors from Arizona vineyards.</title>
        <authorList>
            <person name="Tassone E.E."/>
        </authorList>
    </citation>
    <scope>NUCLEOTIDE SEQUENCE</scope>
</reference>
<dbReference type="GO" id="GO:0045329">
    <property type="term" value="P:carnitine biosynthetic process"/>
    <property type="evidence" value="ECO:0007669"/>
    <property type="project" value="UniProtKB-UniPathway"/>
</dbReference>
<comment type="similarity">
    <text evidence="4">Belongs to the gamma-BBH/TMLD family.</text>
</comment>
<dbReference type="GO" id="GO:0005739">
    <property type="term" value="C:mitochondrion"/>
    <property type="evidence" value="ECO:0007669"/>
    <property type="project" value="TreeGrafter"/>
</dbReference>
<evidence type="ECO:0000256" key="9">
    <source>
        <dbReference type="ARBA" id="ARBA00023004"/>
    </source>
</evidence>
<protein>
    <recommendedName>
        <fullName evidence="13">Gamma-butyrobetaine dioxygenase</fullName>
    </recommendedName>
</protein>
<feature type="domain" description="Gamma-butyrobetaine hydroxylase-like N-terminal" evidence="11">
    <location>
        <begin position="37"/>
        <end position="104"/>
    </location>
</feature>
<dbReference type="EMBL" id="GEDC01004850">
    <property type="protein sequence ID" value="JAS32448.1"/>
    <property type="molecule type" value="Transcribed_RNA"/>
</dbReference>
<dbReference type="InterPro" id="IPR042098">
    <property type="entry name" value="TauD-like_sf"/>
</dbReference>
<dbReference type="InterPro" id="IPR010376">
    <property type="entry name" value="GBBH-like_N"/>
</dbReference>
<dbReference type="GO" id="GO:0046872">
    <property type="term" value="F:metal ion binding"/>
    <property type="evidence" value="ECO:0007669"/>
    <property type="project" value="UniProtKB-KW"/>
</dbReference>
<dbReference type="Gene3D" id="3.30.2020.30">
    <property type="match status" value="1"/>
</dbReference>
<evidence type="ECO:0000256" key="4">
    <source>
        <dbReference type="ARBA" id="ARBA00008654"/>
    </source>
</evidence>
<evidence type="ECO:0000256" key="1">
    <source>
        <dbReference type="ARBA" id="ARBA00001954"/>
    </source>
</evidence>
<evidence type="ECO:0000256" key="5">
    <source>
        <dbReference type="ARBA" id="ARBA00022723"/>
    </source>
</evidence>
<name>A0A1B6E3F2_9HEMI</name>
<keyword evidence="6" id="KW-0124">Carnitine biosynthesis</keyword>
<dbReference type="PANTHER" id="PTHR10696">
    <property type="entry name" value="GAMMA-BUTYROBETAINE HYDROXYLASE-RELATED"/>
    <property type="match status" value="1"/>
</dbReference>
<dbReference type="Pfam" id="PF02668">
    <property type="entry name" value="TauD"/>
    <property type="match status" value="1"/>
</dbReference>
<evidence type="ECO:0008006" key="13">
    <source>
        <dbReference type="Google" id="ProtNLM"/>
    </source>
</evidence>
<comment type="pathway">
    <text evidence="3">Amine and polyamine biosynthesis; carnitine biosynthesis.</text>
</comment>
<dbReference type="Gene3D" id="3.60.130.10">
    <property type="entry name" value="Clavaminate synthase-like"/>
    <property type="match status" value="1"/>
</dbReference>
<evidence type="ECO:0000256" key="2">
    <source>
        <dbReference type="ARBA" id="ARBA00001961"/>
    </source>
</evidence>